<reference evidence="1 2" key="1">
    <citation type="journal article" date="2008" name="Nature">
        <title>The genome of Laccaria bicolor provides insights into mycorrhizal symbiosis.</title>
        <authorList>
            <person name="Martin F."/>
            <person name="Aerts A."/>
            <person name="Ahren D."/>
            <person name="Brun A."/>
            <person name="Danchin E.G.J."/>
            <person name="Duchaussoy F."/>
            <person name="Gibon J."/>
            <person name="Kohler A."/>
            <person name="Lindquist E."/>
            <person name="Pereda V."/>
            <person name="Salamov A."/>
            <person name="Shapiro H.J."/>
            <person name="Wuyts J."/>
            <person name="Blaudez D."/>
            <person name="Buee M."/>
            <person name="Brokstein P."/>
            <person name="Canbaeck B."/>
            <person name="Cohen D."/>
            <person name="Courty P.E."/>
            <person name="Coutinho P.M."/>
            <person name="Delaruelle C."/>
            <person name="Detter J.C."/>
            <person name="Deveau A."/>
            <person name="DiFazio S."/>
            <person name="Duplessis S."/>
            <person name="Fraissinet-Tachet L."/>
            <person name="Lucic E."/>
            <person name="Frey-Klett P."/>
            <person name="Fourrey C."/>
            <person name="Feussner I."/>
            <person name="Gay G."/>
            <person name="Grimwood J."/>
            <person name="Hoegger P.J."/>
            <person name="Jain P."/>
            <person name="Kilaru S."/>
            <person name="Labbe J."/>
            <person name="Lin Y.C."/>
            <person name="Legue V."/>
            <person name="Le Tacon F."/>
            <person name="Marmeisse R."/>
            <person name="Melayah D."/>
            <person name="Montanini B."/>
            <person name="Muratet M."/>
            <person name="Nehls U."/>
            <person name="Niculita-Hirzel H."/>
            <person name="Oudot-Le Secq M.P."/>
            <person name="Peter M."/>
            <person name="Quesneville H."/>
            <person name="Rajashekar B."/>
            <person name="Reich M."/>
            <person name="Rouhier N."/>
            <person name="Schmutz J."/>
            <person name="Yin T."/>
            <person name="Chalot M."/>
            <person name="Henrissat B."/>
            <person name="Kuees U."/>
            <person name="Lucas S."/>
            <person name="Van de Peer Y."/>
            <person name="Podila G.K."/>
            <person name="Polle A."/>
            <person name="Pukkila P.J."/>
            <person name="Richardson P.M."/>
            <person name="Rouze P."/>
            <person name="Sanders I.R."/>
            <person name="Stajich J.E."/>
            <person name="Tunlid A."/>
            <person name="Tuskan G."/>
            <person name="Grigoriev I.V."/>
        </authorList>
    </citation>
    <scope>NUCLEOTIDE SEQUENCE [LARGE SCALE GENOMIC DNA]</scope>
    <source>
        <strain evidence="2">S238N-H82 / ATCC MYA-4686</strain>
    </source>
</reference>
<sequence>MVGCEKHDYGNVCNAWPAGKMTLTPHIWANLPLELIREILLHIASSLPHQAHSLRLISSDVNILLLRFLFRHLSFTLPEHIFRFTTIVLPKRRHYIPALKSKLHTSPRPLSSYNVDSLVLVVDDRRPSMETALASVGPVFGGLTKLAITGQSLSANAYWLRQHPIYPRFMMIVHHGSPHLVNFHEPVLKGVTHLYTSITHGHRFSSVADVPGLTHLAVHARVGLSADTAAKVAYSLQTILNTCPKLECLVLSLNADSLRDPHLEMWDYVLEKCLADTRFILLPYYRLPRVEWGDIVKGEGSIWARAKEWVKMEREEVREMTMVAVEREKSLVPCLKHPKEGEWEIDLVQRDDYWPRDENPDAVGEMEWLARARSFIEGPSFKSTYASWDTTSSSALCTPLCSRIRFVQSGLLTPSWLFSFENVFLATSKSTRLVAGVAMSVLNFDRLSTPSTPSSSHTDPARSAMTVETPISDRLFSTSNLPGRLGQAGAATVVVMRTSSFSFRDGVGGNELALEAAPPTAALPPPKPNGFDAAAHILSLAFDAKALAKAGWTPDAHLPILPEEKVFVTRFCDVEDAHQCYLFTSIHNVVKAHNDELALYFNDHLTPTSSTFDMDTGMRPATTRFGSFTQYFVLLPTTHRNDTREHELARQRRPFAFTSWDRVVSGGIRSLKFLAITYLTLDVMHNTHRRGRSKALGTSPDLIPLSRNTSKSEMEHLREDSYATTISQVNGTRDIKRMT</sequence>
<proteinExistence type="predicted"/>
<dbReference type="AlphaFoldDB" id="B0DDJ3"/>
<protein>
    <submittedName>
        <fullName evidence="1">Predicted protein</fullName>
    </submittedName>
</protein>
<dbReference type="GeneID" id="6077404"/>
<dbReference type="Proteomes" id="UP000001194">
    <property type="component" value="Unassembled WGS sequence"/>
</dbReference>
<keyword evidence="2" id="KW-1185">Reference proteome</keyword>
<evidence type="ECO:0000313" key="1">
    <source>
        <dbReference type="EMBL" id="EDR07484.1"/>
    </source>
</evidence>
<dbReference type="KEGG" id="lbc:LACBIDRAFT_294544"/>
<dbReference type="HOGENOM" id="CLU_375546_0_0_1"/>
<dbReference type="RefSeq" id="XP_001881876.1">
    <property type="nucleotide sequence ID" value="XM_001881841.1"/>
</dbReference>
<accession>B0DDJ3</accession>
<organism evidence="2">
    <name type="scientific">Laccaria bicolor (strain S238N-H82 / ATCC MYA-4686)</name>
    <name type="common">Bicoloured deceiver</name>
    <name type="synonym">Laccaria laccata var. bicolor</name>
    <dbReference type="NCBI Taxonomy" id="486041"/>
    <lineage>
        <taxon>Eukaryota</taxon>
        <taxon>Fungi</taxon>
        <taxon>Dikarya</taxon>
        <taxon>Basidiomycota</taxon>
        <taxon>Agaricomycotina</taxon>
        <taxon>Agaricomycetes</taxon>
        <taxon>Agaricomycetidae</taxon>
        <taxon>Agaricales</taxon>
        <taxon>Agaricineae</taxon>
        <taxon>Hydnangiaceae</taxon>
        <taxon>Laccaria</taxon>
    </lineage>
</organism>
<dbReference type="InParanoid" id="B0DDJ3"/>
<name>B0DDJ3_LACBS</name>
<gene>
    <name evidence="1" type="ORF">LACBIDRAFT_294544</name>
</gene>
<dbReference type="EMBL" id="DS547104">
    <property type="protein sequence ID" value="EDR07484.1"/>
    <property type="molecule type" value="Genomic_DNA"/>
</dbReference>
<evidence type="ECO:0000313" key="2">
    <source>
        <dbReference type="Proteomes" id="UP000001194"/>
    </source>
</evidence>
<dbReference type="OrthoDB" id="3145912at2759"/>